<dbReference type="InterPro" id="IPR020930">
    <property type="entry name" value="Ribosomal_uL5_bac-type"/>
</dbReference>
<reference evidence="9 10" key="1">
    <citation type="submission" date="2020-02" db="EMBL/GenBank/DDBJ databases">
        <authorList>
            <person name="Feng H."/>
        </authorList>
    </citation>
    <scope>NUCLEOTIDE SEQUENCE [LARGE SCALE GENOMIC DNA]</scope>
    <source>
        <strain evidence="9 10">Gsoil 114</strain>
    </source>
</reference>
<dbReference type="HAMAP" id="MF_01334">
    <property type="entry name" value="Ribosomal_bL25_CTC"/>
    <property type="match status" value="1"/>
</dbReference>
<protein>
    <recommendedName>
        <fullName evidence="5">Large ribosomal subunit protein bL25</fullName>
    </recommendedName>
    <alternativeName>
        <fullName evidence="5">General stress protein CTC</fullName>
    </alternativeName>
</protein>
<organism evidence="9 10">
    <name type="scientific">Heyndrickxia ginsengihumi</name>
    <dbReference type="NCBI Taxonomy" id="363870"/>
    <lineage>
        <taxon>Bacteria</taxon>
        <taxon>Bacillati</taxon>
        <taxon>Bacillota</taxon>
        <taxon>Bacilli</taxon>
        <taxon>Bacillales</taxon>
        <taxon>Bacillaceae</taxon>
        <taxon>Heyndrickxia</taxon>
    </lineage>
</organism>
<dbReference type="PANTHER" id="PTHR33284:SF1">
    <property type="entry name" value="RIBOSOMAL PROTEIN L25_GLN-TRNA SYNTHETASE, ANTI-CODON-BINDING DOMAIN-CONTAINING PROTEIN"/>
    <property type="match status" value="1"/>
</dbReference>
<dbReference type="InterPro" id="IPR037121">
    <property type="entry name" value="Ribosomal_bL25_C"/>
</dbReference>
<evidence type="ECO:0000256" key="3">
    <source>
        <dbReference type="ARBA" id="ARBA00022980"/>
    </source>
</evidence>
<keyword evidence="10" id="KW-1185">Reference proteome</keyword>
<comment type="similarity">
    <text evidence="5">Belongs to the bacterial ribosomal protein bL25 family. CTC subfamily.</text>
</comment>
<evidence type="ECO:0000313" key="10">
    <source>
        <dbReference type="Proteomes" id="UP000476934"/>
    </source>
</evidence>
<dbReference type="GO" id="GO:0022625">
    <property type="term" value="C:cytosolic large ribosomal subunit"/>
    <property type="evidence" value="ECO:0007669"/>
    <property type="project" value="TreeGrafter"/>
</dbReference>
<keyword evidence="4 5" id="KW-0687">Ribonucleoprotein</keyword>
<dbReference type="Pfam" id="PF01386">
    <property type="entry name" value="Ribosomal_L25p"/>
    <property type="match status" value="1"/>
</dbReference>
<feature type="domain" description="Large ribosomal subunit protein bL25 beta" evidence="8">
    <location>
        <begin position="100"/>
        <end position="182"/>
    </location>
</feature>
<reference evidence="9 10" key="2">
    <citation type="submission" date="2020-03" db="EMBL/GenBank/DDBJ databases">
        <title>Bacillus aquiflavi sp. nov., isolated from yellow water of strong flavor Chinese baijiu in Yibin region of China.</title>
        <authorList>
            <person name="Xie J."/>
        </authorList>
    </citation>
    <scope>NUCLEOTIDE SEQUENCE [LARGE SCALE GENOMIC DNA]</scope>
    <source>
        <strain evidence="9 10">Gsoil 114</strain>
    </source>
</reference>
<dbReference type="PANTHER" id="PTHR33284">
    <property type="entry name" value="RIBOSOMAL PROTEIN L25/GLN-TRNA SYNTHETASE, ANTI-CODON-BINDING DOMAIN-CONTAINING PROTEIN"/>
    <property type="match status" value="1"/>
</dbReference>
<evidence type="ECO:0000256" key="5">
    <source>
        <dbReference type="HAMAP-Rule" id="MF_01334"/>
    </source>
</evidence>
<dbReference type="Gene3D" id="2.170.120.20">
    <property type="entry name" value="Ribosomal protein L25, beta domain"/>
    <property type="match status" value="1"/>
</dbReference>
<keyword evidence="3 5" id="KW-0689">Ribosomal protein</keyword>
<proteinExistence type="inferred from homology"/>
<dbReference type="InterPro" id="IPR020056">
    <property type="entry name" value="Rbsml_bL25/Gln-tRNA_synth_N"/>
</dbReference>
<name>A0A6M0P9R9_9BACI</name>
<dbReference type="CDD" id="cd00495">
    <property type="entry name" value="Ribosomal_L25_TL5_CTC"/>
    <property type="match status" value="1"/>
</dbReference>
<feature type="region of interest" description="Disordered" evidence="6">
    <location>
        <begin position="179"/>
        <end position="214"/>
    </location>
</feature>
<dbReference type="NCBIfam" id="TIGR00731">
    <property type="entry name" value="bL25_bact_ctc"/>
    <property type="match status" value="1"/>
</dbReference>
<keyword evidence="1 5" id="KW-0699">rRNA-binding</keyword>
<dbReference type="RefSeq" id="WP_163174207.1">
    <property type="nucleotide sequence ID" value="NZ_JAAIWK010000027.1"/>
</dbReference>
<evidence type="ECO:0000313" key="9">
    <source>
        <dbReference type="EMBL" id="NEY21153.1"/>
    </source>
</evidence>
<accession>A0A6M0P9R9</accession>
<comment type="function">
    <text evidence="5">This is one of the proteins that binds to the 5S RNA in the ribosome where it forms part of the central protuberance.</text>
</comment>
<dbReference type="GO" id="GO:0008097">
    <property type="term" value="F:5S rRNA binding"/>
    <property type="evidence" value="ECO:0007669"/>
    <property type="project" value="InterPro"/>
</dbReference>
<evidence type="ECO:0000256" key="1">
    <source>
        <dbReference type="ARBA" id="ARBA00022730"/>
    </source>
</evidence>
<dbReference type="GO" id="GO:0006412">
    <property type="term" value="P:translation"/>
    <property type="evidence" value="ECO:0007669"/>
    <property type="project" value="UniProtKB-UniRule"/>
</dbReference>
<dbReference type="InterPro" id="IPR029751">
    <property type="entry name" value="Ribosomal_L25_dom"/>
</dbReference>
<dbReference type="Gene3D" id="2.40.240.10">
    <property type="entry name" value="Ribosomal Protein L25, Chain P"/>
    <property type="match status" value="1"/>
</dbReference>
<comment type="caution">
    <text evidence="9">The sequence shown here is derived from an EMBL/GenBank/DDBJ whole genome shotgun (WGS) entry which is preliminary data.</text>
</comment>
<dbReference type="GO" id="GO:0003735">
    <property type="term" value="F:structural constituent of ribosome"/>
    <property type="evidence" value="ECO:0007669"/>
    <property type="project" value="InterPro"/>
</dbReference>
<evidence type="ECO:0000256" key="4">
    <source>
        <dbReference type="ARBA" id="ARBA00023274"/>
    </source>
</evidence>
<dbReference type="NCBIfam" id="NF004133">
    <property type="entry name" value="PRK05618.2-4"/>
    <property type="match status" value="1"/>
</dbReference>
<feature type="domain" description="Large ribosomal subunit protein bL25 L25" evidence="7">
    <location>
        <begin position="5"/>
        <end position="91"/>
    </location>
</feature>
<gene>
    <name evidence="5" type="primary">rplY</name>
    <name evidence="5" type="synonym">ctc</name>
    <name evidence="9" type="ORF">G4D61_14485</name>
</gene>
<dbReference type="EMBL" id="JAAIWK010000027">
    <property type="protein sequence ID" value="NEY21153.1"/>
    <property type="molecule type" value="Genomic_DNA"/>
</dbReference>
<keyword evidence="2 5" id="KW-0694">RNA-binding</keyword>
<evidence type="ECO:0000259" key="7">
    <source>
        <dbReference type="Pfam" id="PF01386"/>
    </source>
</evidence>
<dbReference type="Proteomes" id="UP000476934">
    <property type="component" value="Unassembled WGS sequence"/>
</dbReference>
<evidence type="ECO:0000259" key="8">
    <source>
        <dbReference type="Pfam" id="PF14693"/>
    </source>
</evidence>
<dbReference type="InterPro" id="IPR020057">
    <property type="entry name" value="Ribosomal_bL25_b-dom"/>
</dbReference>
<evidence type="ECO:0000256" key="6">
    <source>
        <dbReference type="SAM" id="MobiDB-lite"/>
    </source>
</evidence>
<dbReference type="SUPFAM" id="SSF50715">
    <property type="entry name" value="Ribosomal protein L25-like"/>
    <property type="match status" value="1"/>
</dbReference>
<dbReference type="AlphaFoldDB" id="A0A6M0P9R9"/>
<comment type="subunit">
    <text evidence="5">Part of the 50S ribosomal subunit; part of the 5S rRNA/L5/L18/L25 subcomplex. Contacts the 5S rRNA. Binds to the 5S rRNA independently of L5 and L18.</text>
</comment>
<dbReference type="InterPro" id="IPR011035">
    <property type="entry name" value="Ribosomal_bL25/Gln-tRNA_synth"/>
</dbReference>
<sequence>MSKVLEAKTRNVKSHSEVNRLRRSGYIPGVIYGYKVDNIPVYVNDAELLKMIRESGRNGVLMLDIDGKKQNVVLHDIQTDRLKNQVIHIDFFAVDMSQDIESSVRVNLPEDCAGVKDGGVLQQSLHELSVTAKPDQIPDSITIDITNLQVGETVTVGDIRNQYPFTINHEDSETIASVLPPRQEEEISTGEQQESGIPDNLEGREISEANNEEE</sequence>
<evidence type="ECO:0000256" key="2">
    <source>
        <dbReference type="ARBA" id="ARBA00022884"/>
    </source>
</evidence>
<dbReference type="InterPro" id="IPR001021">
    <property type="entry name" value="Ribosomal_bL25_long"/>
</dbReference>
<dbReference type="Pfam" id="PF14693">
    <property type="entry name" value="Ribosomal_TL5_C"/>
    <property type="match status" value="1"/>
</dbReference>